<evidence type="ECO:0000256" key="1">
    <source>
        <dbReference type="SAM" id="Phobius"/>
    </source>
</evidence>
<gene>
    <name evidence="2" type="ORF">V6668_30560</name>
</gene>
<keyword evidence="2" id="KW-0614">Plasmid</keyword>
<dbReference type="Proteomes" id="UP001364764">
    <property type="component" value="Plasmid pY5S7-1"/>
</dbReference>
<geneLocation type="plasmid" evidence="2 3">
    <name>pY5S7-1</name>
</geneLocation>
<name>A0ABD8B2D8_PAEAM</name>
<reference evidence="2 3" key="1">
    <citation type="submission" date="2024-02" db="EMBL/GenBank/DDBJ databases">
        <title>Complete sequences of two Paenibacillus sp. strains and one Lysinibacillus strain isolated from the environment on STAA medium highlight biotechnological potential.</title>
        <authorList>
            <person name="Attere S.A."/>
            <person name="Piche L.C."/>
            <person name="Intertaglia L."/>
            <person name="Lami R."/>
            <person name="Charette S.J."/>
            <person name="Vincent A.T."/>
        </authorList>
    </citation>
    <scope>NUCLEOTIDE SEQUENCE [LARGE SCALE GENOMIC DNA]</scope>
    <source>
        <strain evidence="2 3">Y5S-7</strain>
        <plasmid evidence="2 3">pY5S7-1</plasmid>
    </source>
</reference>
<proteinExistence type="predicted"/>
<organism evidence="2 3">
    <name type="scientific">Paenibacillus amylolyticus</name>
    <dbReference type="NCBI Taxonomy" id="1451"/>
    <lineage>
        <taxon>Bacteria</taxon>
        <taxon>Bacillati</taxon>
        <taxon>Bacillota</taxon>
        <taxon>Bacilli</taxon>
        <taxon>Bacillales</taxon>
        <taxon>Paenibacillaceae</taxon>
        <taxon>Paenibacillus</taxon>
    </lineage>
</organism>
<protein>
    <submittedName>
        <fullName evidence="2">Uncharacterized protein</fullName>
    </submittedName>
</protein>
<dbReference type="RefSeq" id="WP_338709139.1">
    <property type="nucleotide sequence ID" value="NZ_CP145893.1"/>
</dbReference>
<keyword evidence="1" id="KW-0472">Membrane</keyword>
<keyword evidence="1" id="KW-1133">Transmembrane helix</keyword>
<sequence>MNFNQWASENINIIGVFNITLTILLTALNVWFARNSQRYSAESLKQNERIRQENNTPNVIGYFHSNDLQLVSFLLTNKSDNAAKNIKIHLKPRNGEEVPKDLINAYMLNEGVAFLAPGQTVNALAGSFIEIMDERKNFPIFDIQIDYQDIDSNSYSRSYVLDMNMYKGNFMIKERGLKDIYVQLDLMEKHIRKAVRLYGMQDKREQEKLKNKPRRIRR</sequence>
<dbReference type="EMBL" id="CP145893">
    <property type="protein sequence ID" value="WWP24005.1"/>
    <property type="molecule type" value="Genomic_DNA"/>
</dbReference>
<evidence type="ECO:0000313" key="2">
    <source>
        <dbReference type="EMBL" id="WWP24005.1"/>
    </source>
</evidence>
<keyword evidence="1" id="KW-0812">Transmembrane</keyword>
<dbReference type="GeneID" id="93479911"/>
<evidence type="ECO:0000313" key="3">
    <source>
        <dbReference type="Proteomes" id="UP001364764"/>
    </source>
</evidence>
<feature type="transmembrane region" description="Helical" evidence="1">
    <location>
        <begin position="12"/>
        <end position="32"/>
    </location>
</feature>
<accession>A0ABD8B2D8</accession>
<dbReference type="AlphaFoldDB" id="A0ABD8B2D8"/>